<dbReference type="RefSeq" id="WP_016490585.1">
    <property type="nucleotide sequence ID" value="NC_021499.1"/>
</dbReference>
<evidence type="ECO:0000256" key="1">
    <source>
        <dbReference type="SAM" id="Phobius"/>
    </source>
</evidence>
<dbReference type="HOGENOM" id="CLU_1766435_0_0_6"/>
<dbReference type="KEGG" id="pre:PCA10_06510"/>
<keyword evidence="3" id="KW-1185">Reference proteome</keyword>
<sequence length="147" mass="15704">MEEISFRRKAPAVGIVVSLFSLIQGTMSVLAPALFAILGIAVSPASATYLLLLGIASLLLGYLGIKGRPTAYFFMALLCLLQSIAFRTPDAHFNFIGPVSLSFGFGREPDLEFTINVLALLFAACAALALYQMNKQQVPSADAQQTS</sequence>
<name>S6ALU5_METRE</name>
<keyword evidence="1" id="KW-0472">Membrane</keyword>
<feature type="transmembrane region" description="Helical" evidence="1">
    <location>
        <begin position="113"/>
        <end position="131"/>
    </location>
</feature>
<evidence type="ECO:0000313" key="2">
    <source>
        <dbReference type="EMBL" id="BAN46383.1"/>
    </source>
</evidence>
<dbReference type="Proteomes" id="UP000015503">
    <property type="component" value="Chromosome"/>
</dbReference>
<keyword evidence="1" id="KW-0812">Transmembrane</keyword>
<dbReference type="OrthoDB" id="9888018at2"/>
<gene>
    <name evidence="2" type="ORF">PCA10_06510</name>
</gene>
<evidence type="ECO:0000313" key="3">
    <source>
        <dbReference type="Proteomes" id="UP000015503"/>
    </source>
</evidence>
<dbReference type="AlphaFoldDB" id="S6ALU5"/>
<protein>
    <submittedName>
        <fullName evidence="2">Uncharacterized protein</fullName>
    </submittedName>
</protein>
<organism evidence="2 3">
    <name type="scientific">Metapseudomonas resinovorans NBRC 106553</name>
    <dbReference type="NCBI Taxonomy" id="1245471"/>
    <lineage>
        <taxon>Bacteria</taxon>
        <taxon>Pseudomonadati</taxon>
        <taxon>Pseudomonadota</taxon>
        <taxon>Gammaproteobacteria</taxon>
        <taxon>Pseudomonadales</taxon>
        <taxon>Pseudomonadaceae</taxon>
        <taxon>Metapseudomonas</taxon>
    </lineage>
</organism>
<dbReference type="EMBL" id="AP013068">
    <property type="protein sequence ID" value="BAN46383.1"/>
    <property type="molecule type" value="Genomic_DNA"/>
</dbReference>
<reference evidence="2 3" key="1">
    <citation type="journal article" date="2013" name="Genome Announc.">
        <title>Complete Genome Sequence of the Carbazole Degrader Pseudomonas resinovorans Strain CA10 (NBRC 106553).</title>
        <authorList>
            <person name="Shintani M."/>
            <person name="Hosoyama A."/>
            <person name="Ohji S."/>
            <person name="Tsuchikane K."/>
            <person name="Takarada H."/>
            <person name="Yamazoe A."/>
            <person name="Fujita N."/>
            <person name="Nojiri H."/>
        </authorList>
    </citation>
    <scope>NUCLEOTIDE SEQUENCE [LARGE SCALE GENOMIC DNA]</scope>
    <source>
        <strain evidence="2 3">NBRC 106553</strain>
    </source>
</reference>
<feature type="transmembrane region" description="Helical" evidence="1">
    <location>
        <begin position="12"/>
        <end position="41"/>
    </location>
</feature>
<feature type="transmembrane region" description="Helical" evidence="1">
    <location>
        <begin position="72"/>
        <end position="93"/>
    </location>
</feature>
<keyword evidence="1" id="KW-1133">Transmembrane helix</keyword>
<accession>S6ALU5</accession>
<proteinExistence type="predicted"/>
<feature type="transmembrane region" description="Helical" evidence="1">
    <location>
        <begin position="47"/>
        <end position="65"/>
    </location>
</feature>